<dbReference type="AlphaFoldDB" id="A0A1T5JA18"/>
<dbReference type="GO" id="GO:0006508">
    <property type="term" value="P:proteolysis"/>
    <property type="evidence" value="ECO:0007669"/>
    <property type="project" value="UniProtKB-KW"/>
</dbReference>
<dbReference type="PROSITE" id="PS00141">
    <property type="entry name" value="ASP_PROTEASE"/>
    <property type="match status" value="1"/>
</dbReference>
<sequence>MPIGILVLIVCSCAPVPLMKTESPVQSVNFYTVGRIPVVKAKLNGKNAFFIIDTGASVSILNESEAAHFGFSVVNYDVQAMTEVMSFNGTSNIGHVNTCILEIGSTAIKYHGFRSKDMREFASILQRDEQIRLAGILGSDLLNRYSMSINFMDKTISF</sequence>
<dbReference type="InterPro" id="IPR001969">
    <property type="entry name" value="Aspartic_peptidase_AS"/>
</dbReference>
<protein>
    <submittedName>
        <fullName evidence="1">Aspartyl protease</fullName>
    </submittedName>
</protein>
<evidence type="ECO:0000313" key="1">
    <source>
        <dbReference type="EMBL" id="SKC48255.1"/>
    </source>
</evidence>
<dbReference type="Pfam" id="PF13975">
    <property type="entry name" value="gag-asp_proteas"/>
    <property type="match status" value="1"/>
</dbReference>
<name>A0A1T5JA18_9BACT</name>
<dbReference type="InterPro" id="IPR021109">
    <property type="entry name" value="Peptidase_aspartic_dom_sf"/>
</dbReference>
<keyword evidence="1" id="KW-0378">Hydrolase</keyword>
<evidence type="ECO:0000313" key="2">
    <source>
        <dbReference type="Proteomes" id="UP000190961"/>
    </source>
</evidence>
<accession>A0A1T5JA18</accession>
<dbReference type="Proteomes" id="UP000190961">
    <property type="component" value="Unassembled WGS sequence"/>
</dbReference>
<reference evidence="1 2" key="1">
    <citation type="submission" date="2017-02" db="EMBL/GenBank/DDBJ databases">
        <authorList>
            <person name="Peterson S.W."/>
        </authorList>
    </citation>
    <scope>NUCLEOTIDE SEQUENCE [LARGE SCALE GENOMIC DNA]</scope>
    <source>
        <strain evidence="1 2">DSM 25262</strain>
    </source>
</reference>
<gene>
    <name evidence="1" type="ORF">SAMN05660236_0906</name>
</gene>
<keyword evidence="1" id="KW-0645">Protease</keyword>
<organism evidence="1 2">
    <name type="scientific">Ohtaekwangia koreensis</name>
    <dbReference type="NCBI Taxonomy" id="688867"/>
    <lineage>
        <taxon>Bacteria</taxon>
        <taxon>Pseudomonadati</taxon>
        <taxon>Bacteroidota</taxon>
        <taxon>Cytophagia</taxon>
        <taxon>Cytophagales</taxon>
        <taxon>Fulvivirgaceae</taxon>
        <taxon>Ohtaekwangia</taxon>
    </lineage>
</organism>
<dbReference type="STRING" id="688867.SAMN05660236_0906"/>
<dbReference type="GO" id="GO:0004190">
    <property type="term" value="F:aspartic-type endopeptidase activity"/>
    <property type="evidence" value="ECO:0007669"/>
    <property type="project" value="InterPro"/>
</dbReference>
<proteinExistence type="predicted"/>
<dbReference type="EMBL" id="FUZU01000001">
    <property type="protein sequence ID" value="SKC48255.1"/>
    <property type="molecule type" value="Genomic_DNA"/>
</dbReference>
<dbReference type="SUPFAM" id="SSF50630">
    <property type="entry name" value="Acid proteases"/>
    <property type="match status" value="1"/>
</dbReference>
<keyword evidence="2" id="KW-1185">Reference proteome</keyword>
<dbReference type="Gene3D" id="2.40.70.10">
    <property type="entry name" value="Acid Proteases"/>
    <property type="match status" value="1"/>
</dbReference>